<evidence type="ECO:0000313" key="3">
    <source>
        <dbReference type="Proteomes" id="UP000707138"/>
    </source>
</evidence>
<dbReference type="PANTHER" id="PTHR43630">
    <property type="entry name" value="POLY-BETA-1,6-N-ACETYL-D-GLUCOSAMINE SYNTHASE"/>
    <property type="match status" value="1"/>
</dbReference>
<feature type="domain" description="Glycosyltransferase 2-like" evidence="1">
    <location>
        <begin position="5"/>
        <end position="102"/>
    </location>
</feature>
<dbReference type="Proteomes" id="UP000707138">
    <property type="component" value="Unassembled WGS sequence"/>
</dbReference>
<accession>A0ABS2GEN1</accession>
<dbReference type="EMBL" id="JACJLA010000002">
    <property type="protein sequence ID" value="MBM6911957.1"/>
    <property type="molecule type" value="Genomic_DNA"/>
</dbReference>
<dbReference type="SUPFAM" id="SSF53448">
    <property type="entry name" value="Nucleotide-diphospho-sugar transferases"/>
    <property type="match status" value="1"/>
</dbReference>
<dbReference type="PANTHER" id="PTHR43630:SF2">
    <property type="entry name" value="GLYCOSYLTRANSFERASE"/>
    <property type="match status" value="1"/>
</dbReference>
<organism evidence="2 3">
    <name type="scientific">Veillonella magna</name>
    <dbReference type="NCBI Taxonomy" id="464322"/>
    <lineage>
        <taxon>Bacteria</taxon>
        <taxon>Bacillati</taxon>
        <taxon>Bacillota</taxon>
        <taxon>Negativicutes</taxon>
        <taxon>Veillonellales</taxon>
        <taxon>Veillonellaceae</taxon>
        <taxon>Veillonella</taxon>
    </lineage>
</organism>
<dbReference type="Gene3D" id="3.90.550.10">
    <property type="entry name" value="Spore Coat Polysaccharide Biosynthesis Protein SpsA, Chain A"/>
    <property type="match status" value="1"/>
</dbReference>
<dbReference type="InterPro" id="IPR001173">
    <property type="entry name" value="Glyco_trans_2-like"/>
</dbReference>
<comment type="caution">
    <text evidence="2">The sequence shown here is derived from an EMBL/GenBank/DDBJ whole genome shotgun (WGS) entry which is preliminary data.</text>
</comment>
<dbReference type="Pfam" id="PF00535">
    <property type="entry name" value="Glycos_transf_2"/>
    <property type="match status" value="1"/>
</dbReference>
<keyword evidence="3" id="KW-1185">Reference proteome</keyword>
<proteinExistence type="predicted"/>
<evidence type="ECO:0000259" key="1">
    <source>
        <dbReference type="Pfam" id="PF00535"/>
    </source>
</evidence>
<name>A0ABS2GEN1_9FIRM</name>
<reference evidence="2 3" key="1">
    <citation type="journal article" date="2021" name="Sci. Rep.">
        <title>The distribution of antibiotic resistance genes in chicken gut microbiota commensals.</title>
        <authorList>
            <person name="Juricova H."/>
            <person name="Matiasovicova J."/>
            <person name="Kubasova T."/>
            <person name="Cejkova D."/>
            <person name="Rychlik I."/>
        </authorList>
    </citation>
    <scope>NUCLEOTIDE SEQUENCE [LARGE SCALE GENOMIC DNA]</scope>
    <source>
        <strain evidence="2 3">An537</strain>
    </source>
</reference>
<evidence type="ECO:0000313" key="2">
    <source>
        <dbReference type="EMBL" id="MBM6911957.1"/>
    </source>
</evidence>
<dbReference type="CDD" id="cd02511">
    <property type="entry name" value="Beta4Glucosyltransferase"/>
    <property type="match status" value="1"/>
</dbReference>
<dbReference type="InterPro" id="IPR029044">
    <property type="entry name" value="Nucleotide-diphossugar_trans"/>
</dbReference>
<sequence length="251" mass="29232">MDNVTVVILTYNEEKLIEKAIQSALQCTSHVLVVDSGSTDQTTTIAKELGVTVVYRKWDDDFSAQRNFALRHVTTQWVLYLDADEFINQELAEEIRRVTSQEQPFYSYEIVRRAFAFGKRFKHGSMRPDKVQRLFPRDAVTWVNKVHERPETNLAVKTLKGYADHYTYTSWEQYWNKFNHYTSIWAEDAHKRGKKGSLGKAVLHTILGFIKIGVINGGLLDGKYGFIFTCNHCVYTFVKYIKLMELNRNDR</sequence>
<gene>
    <name evidence="2" type="ORF">H6A01_01265</name>
</gene>
<protein>
    <submittedName>
        <fullName evidence="2">Glycosyltransferase family 2 protein</fullName>
    </submittedName>
</protein>